<dbReference type="STRING" id="3476.A0A2P5ADY2"/>
<evidence type="ECO:0000256" key="9">
    <source>
        <dbReference type="ARBA" id="ARBA00023316"/>
    </source>
</evidence>
<evidence type="ECO:0000313" key="15">
    <source>
        <dbReference type="EMBL" id="PON34761.1"/>
    </source>
</evidence>
<evidence type="ECO:0000256" key="14">
    <source>
        <dbReference type="SAM" id="SignalP"/>
    </source>
</evidence>
<dbReference type="Proteomes" id="UP000237105">
    <property type="component" value="Unassembled WGS sequence"/>
</dbReference>
<keyword evidence="4" id="KW-0134">Cell wall</keyword>
<dbReference type="PROSITE" id="PS00502">
    <property type="entry name" value="POLYGALACTURONASE"/>
    <property type="match status" value="1"/>
</dbReference>
<evidence type="ECO:0000256" key="12">
    <source>
        <dbReference type="RuleBase" id="RU361169"/>
    </source>
</evidence>
<evidence type="ECO:0000256" key="5">
    <source>
        <dbReference type="ARBA" id="ARBA00022525"/>
    </source>
</evidence>
<organism evidence="15 16">
    <name type="scientific">Parasponia andersonii</name>
    <name type="common">Sponia andersonii</name>
    <dbReference type="NCBI Taxonomy" id="3476"/>
    <lineage>
        <taxon>Eukaryota</taxon>
        <taxon>Viridiplantae</taxon>
        <taxon>Streptophyta</taxon>
        <taxon>Embryophyta</taxon>
        <taxon>Tracheophyta</taxon>
        <taxon>Spermatophyta</taxon>
        <taxon>Magnoliopsida</taxon>
        <taxon>eudicotyledons</taxon>
        <taxon>Gunneridae</taxon>
        <taxon>Pentapetalae</taxon>
        <taxon>rosids</taxon>
        <taxon>fabids</taxon>
        <taxon>Rosales</taxon>
        <taxon>Cannabaceae</taxon>
        <taxon>Parasponia</taxon>
    </lineage>
</organism>
<evidence type="ECO:0000313" key="16">
    <source>
        <dbReference type="Proteomes" id="UP000237105"/>
    </source>
</evidence>
<dbReference type="InterPro" id="IPR012334">
    <property type="entry name" value="Pectin_lyas_fold"/>
</dbReference>
<dbReference type="EMBL" id="JXTB01000644">
    <property type="protein sequence ID" value="PON34761.1"/>
    <property type="molecule type" value="Genomic_DNA"/>
</dbReference>
<dbReference type="Gene3D" id="2.160.20.10">
    <property type="entry name" value="Single-stranded right-handed beta-helix, Pectin lyase-like"/>
    <property type="match status" value="3"/>
</dbReference>
<dbReference type="GO" id="GO:0004650">
    <property type="term" value="F:polygalacturonase activity"/>
    <property type="evidence" value="ECO:0007669"/>
    <property type="project" value="UniProtKB-EC"/>
</dbReference>
<keyword evidence="9" id="KW-0961">Cell wall biogenesis/degradation</keyword>
<keyword evidence="7 12" id="KW-0378">Hydrolase</keyword>
<evidence type="ECO:0000256" key="4">
    <source>
        <dbReference type="ARBA" id="ARBA00022512"/>
    </source>
</evidence>
<feature type="region of interest" description="Disordered" evidence="13">
    <location>
        <begin position="286"/>
        <end position="308"/>
    </location>
</feature>
<dbReference type="PANTHER" id="PTHR31375">
    <property type="match status" value="1"/>
</dbReference>
<protein>
    <recommendedName>
        <fullName evidence="3">endo-polygalacturonase</fullName>
        <ecNumber evidence="3">3.2.1.15</ecNumber>
    </recommendedName>
</protein>
<keyword evidence="16" id="KW-1185">Reference proteome</keyword>
<keyword evidence="8 12" id="KW-0326">Glycosidase</keyword>
<dbReference type="OrthoDB" id="187139at2759"/>
<dbReference type="SUPFAM" id="SSF51126">
    <property type="entry name" value="Pectin lyase-like"/>
    <property type="match status" value="2"/>
</dbReference>
<evidence type="ECO:0000256" key="1">
    <source>
        <dbReference type="ARBA" id="ARBA00004191"/>
    </source>
</evidence>
<dbReference type="InterPro" id="IPR000743">
    <property type="entry name" value="Glyco_hydro_28"/>
</dbReference>
<evidence type="ECO:0000256" key="8">
    <source>
        <dbReference type="ARBA" id="ARBA00023295"/>
    </source>
</evidence>
<dbReference type="GO" id="GO:0009901">
    <property type="term" value="P:anther dehiscence"/>
    <property type="evidence" value="ECO:0007669"/>
    <property type="project" value="UniProtKB-ARBA"/>
</dbReference>
<dbReference type="GO" id="GO:0009830">
    <property type="term" value="P:cell wall modification involved in abscission"/>
    <property type="evidence" value="ECO:0007669"/>
    <property type="project" value="UniProtKB-ARBA"/>
</dbReference>
<gene>
    <name evidence="15" type="ORF">PanWU01x14_341870</name>
</gene>
<dbReference type="Pfam" id="PF00295">
    <property type="entry name" value="Glyco_hydro_28"/>
    <property type="match status" value="3"/>
</dbReference>
<dbReference type="AlphaFoldDB" id="A0A2P5ADY2"/>
<evidence type="ECO:0000256" key="10">
    <source>
        <dbReference type="ARBA" id="ARBA00034074"/>
    </source>
</evidence>
<evidence type="ECO:0000256" key="7">
    <source>
        <dbReference type="ARBA" id="ARBA00022801"/>
    </source>
</evidence>
<feature type="signal peptide" evidence="14">
    <location>
        <begin position="1"/>
        <end position="28"/>
    </location>
</feature>
<comment type="catalytic activity">
    <reaction evidence="10">
        <text>(1,4-alpha-D-galacturonosyl)n+m + H2O = (1,4-alpha-D-galacturonosyl)n + (1,4-alpha-D-galacturonosyl)m.</text>
        <dbReference type="EC" id="3.2.1.15"/>
    </reaction>
</comment>
<dbReference type="GO" id="GO:0005975">
    <property type="term" value="P:carbohydrate metabolic process"/>
    <property type="evidence" value="ECO:0007669"/>
    <property type="project" value="InterPro"/>
</dbReference>
<comment type="similarity">
    <text evidence="2 12">Belongs to the glycosyl hydrolase 28 family.</text>
</comment>
<dbReference type="FunFam" id="2.160.20.10:FF:000028">
    <property type="entry name" value="Polygalacturonase QRT2"/>
    <property type="match status" value="1"/>
</dbReference>
<comment type="subcellular location">
    <subcellularLocation>
        <location evidence="1">Secreted</location>
        <location evidence="1">Cell wall</location>
    </subcellularLocation>
</comment>
<dbReference type="SMART" id="SM00710">
    <property type="entry name" value="PbH1"/>
    <property type="match status" value="6"/>
</dbReference>
<evidence type="ECO:0000256" key="2">
    <source>
        <dbReference type="ARBA" id="ARBA00008834"/>
    </source>
</evidence>
<comment type="caution">
    <text evidence="15">The sequence shown here is derived from an EMBL/GenBank/DDBJ whole genome shotgun (WGS) entry which is preliminary data.</text>
</comment>
<dbReference type="EC" id="3.2.1.15" evidence="3"/>
<evidence type="ECO:0000256" key="11">
    <source>
        <dbReference type="PROSITE-ProRule" id="PRU10052"/>
    </source>
</evidence>
<accession>A0A2P5ADY2</accession>
<keyword evidence="5" id="KW-0964">Secreted</keyword>
<evidence type="ECO:0000256" key="6">
    <source>
        <dbReference type="ARBA" id="ARBA00022729"/>
    </source>
</evidence>
<dbReference type="InterPro" id="IPR006626">
    <property type="entry name" value="PbH1"/>
</dbReference>
<feature type="active site" evidence="11">
    <location>
        <position position="529"/>
    </location>
</feature>
<keyword evidence="6 14" id="KW-0732">Signal</keyword>
<evidence type="ECO:0000256" key="3">
    <source>
        <dbReference type="ARBA" id="ARBA00012736"/>
    </source>
</evidence>
<dbReference type="GO" id="GO:0010047">
    <property type="term" value="P:fruit dehiscence"/>
    <property type="evidence" value="ECO:0007669"/>
    <property type="project" value="UniProtKB-ARBA"/>
</dbReference>
<name>A0A2P5ADY2_PARAD</name>
<evidence type="ECO:0000256" key="13">
    <source>
        <dbReference type="SAM" id="MobiDB-lite"/>
    </source>
</evidence>
<proteinExistence type="inferred from homology"/>
<dbReference type="InterPro" id="IPR011050">
    <property type="entry name" value="Pectin_lyase_fold/virulence"/>
</dbReference>
<dbReference type="PROSITE" id="PS51257">
    <property type="entry name" value="PROKAR_LIPOPROTEIN"/>
    <property type="match status" value="1"/>
</dbReference>
<sequence length="679" mass="75162">MQYSRCITAFSIISFLLILFLITSCCHAISSVSVDHYGAGRNSDDTKAFKKAWEKACSTKGATTLMVPNKKYLVKPIKFEGPCKSDHLTVEIRGIIEASDDRSDYNVYGRHWLFFDGVQNLVVQGGGTLNGKGDLWWRHSCKINKSQALTFHKCEKLVVKNLTVRDAQQIQVSFDHCKNVKASNLTITAPGHSPNTDGIHVTHSQDIDISNSSSAVQVRDVLYQNITGTSATKVAIKFDCSESFPCKGIEIQNVDIRYHQKDKTKALCQNVELTDIGDVTPICPNVDKEKNNNNNNNRNHNRVKPKPLVPKQGVFNVDDFGAKRNGNDDTKAFKKAWKKVCSSNDPAFLVVPQKNYLVKPIKFEGPCKSNLTIQIHGTIEASDDRSDYNDRHWLVFESVKDLVVEGGGTINGNGNTWWKHSCKINKSLPCKEAPTALTFQRCENLVVRNLTVKDSQQIQVTFNNCKKVKASNLTVTAPGDSPNTDGIHVTHTQDIEISNCVIGTGDDCISIVSGSRNVRARDITCGPGHGISIGSLGSENSEAHVSDVFVSKAKFFETTNGVRIKTWQGGSGTASNIRFQDIEMHNVHNPIIIDQNYCDRKKAWKEQSSAVQVKDVFYQNIKGTSSSKVAVKFDCSESFPCEGIVLHDVELHRERGDNARALCDNVELTNIGRVAPLCP</sequence>
<reference evidence="16" key="1">
    <citation type="submission" date="2016-06" db="EMBL/GenBank/DDBJ databases">
        <title>Parallel loss of symbiosis genes in relatives of nitrogen-fixing non-legume Parasponia.</title>
        <authorList>
            <person name="Van Velzen R."/>
            <person name="Holmer R."/>
            <person name="Bu F."/>
            <person name="Rutten L."/>
            <person name="Van Zeijl A."/>
            <person name="Liu W."/>
            <person name="Santuari L."/>
            <person name="Cao Q."/>
            <person name="Sharma T."/>
            <person name="Shen D."/>
            <person name="Roswanjaya Y."/>
            <person name="Wardhani T."/>
            <person name="Kalhor M.S."/>
            <person name="Jansen J."/>
            <person name="Van den Hoogen J."/>
            <person name="Gungor B."/>
            <person name="Hartog M."/>
            <person name="Hontelez J."/>
            <person name="Verver J."/>
            <person name="Yang W.-C."/>
            <person name="Schijlen E."/>
            <person name="Repin R."/>
            <person name="Schilthuizen M."/>
            <person name="Schranz E."/>
            <person name="Heidstra R."/>
            <person name="Miyata K."/>
            <person name="Fedorova E."/>
            <person name="Kohlen W."/>
            <person name="Bisseling T."/>
            <person name="Smit S."/>
            <person name="Geurts R."/>
        </authorList>
    </citation>
    <scope>NUCLEOTIDE SEQUENCE [LARGE SCALE GENOMIC DNA]</scope>
    <source>
        <strain evidence="16">cv. WU1-14</strain>
    </source>
</reference>
<feature type="chain" id="PRO_5015109791" description="endo-polygalacturonase" evidence="14">
    <location>
        <begin position="29"/>
        <end position="679"/>
    </location>
</feature>